<dbReference type="EMBL" id="BT060480">
    <property type="protein sequence ID" value="ACN25177.1"/>
    <property type="molecule type" value="mRNA"/>
</dbReference>
<dbReference type="EMBL" id="CM000786">
    <property type="protein sequence ID" value="AQK45367.1"/>
    <property type="molecule type" value="Genomic_DNA"/>
</dbReference>
<reference evidence="4" key="5">
    <citation type="submission" date="2021-05" db="UniProtKB">
        <authorList>
            <consortium name="EnsemblPlants"/>
        </authorList>
    </citation>
    <scope>IDENTIFICATION</scope>
    <source>
        <strain evidence="4">cv. B73</strain>
    </source>
</reference>
<dbReference type="Proteomes" id="UP000007305">
    <property type="component" value="Chromosome 10"/>
</dbReference>
<evidence type="ECO:0000313" key="5">
    <source>
        <dbReference type="Proteomes" id="UP000007305"/>
    </source>
</evidence>
<feature type="region of interest" description="Disordered" evidence="1">
    <location>
        <begin position="46"/>
        <end position="102"/>
    </location>
</feature>
<dbReference type="OrthoDB" id="1847229at2759"/>
<protein>
    <submittedName>
        <fullName evidence="2 4">Uncharacterized protein</fullName>
    </submittedName>
</protein>
<evidence type="ECO:0000313" key="4">
    <source>
        <dbReference type="EnsemblPlants" id="Zm00001eb428340_P001"/>
    </source>
</evidence>
<feature type="compositionally biased region" description="Basic and acidic residues" evidence="1">
    <location>
        <begin position="291"/>
        <end position="302"/>
    </location>
</feature>
<keyword evidence="5" id="KW-1185">Reference proteome</keyword>
<keyword evidence="6" id="KW-1267">Proteomics identification</keyword>
<evidence type="ECO:0007829" key="6">
    <source>
        <dbReference type="PeptideAtlas" id="C0HDS4"/>
    </source>
</evidence>
<reference evidence="4" key="4">
    <citation type="submission" date="2019-07" db="EMBL/GenBank/DDBJ databases">
        <authorList>
            <person name="Seetharam A."/>
            <person name="Woodhouse M."/>
            <person name="Cannon E."/>
        </authorList>
    </citation>
    <scope>NUCLEOTIDE SEQUENCE [LARGE SCALE GENOMIC DNA]</scope>
    <source>
        <strain evidence="4">cv. B73</strain>
    </source>
</reference>
<evidence type="ECO:0000313" key="3">
    <source>
        <dbReference type="EMBL" id="AQK45367.1"/>
    </source>
</evidence>
<dbReference type="eggNOG" id="ENOG502S4D2">
    <property type="taxonomic scope" value="Eukaryota"/>
</dbReference>
<feature type="compositionally biased region" description="Basic and acidic residues" evidence="1">
    <location>
        <begin position="46"/>
        <end position="55"/>
    </location>
</feature>
<evidence type="ECO:0000313" key="2">
    <source>
        <dbReference type="EMBL" id="ACN25177.1"/>
    </source>
</evidence>
<reference evidence="2" key="1">
    <citation type="journal article" date="2009" name="PLoS Genet.">
        <title>Sequencing, mapping, and analysis of 27,455 maize full-length cDNAs.</title>
        <authorList>
            <person name="Soderlund C."/>
            <person name="Descour A."/>
            <person name="Kudrna D."/>
            <person name="Bomhoff M."/>
            <person name="Boyd L."/>
            <person name="Currie J."/>
            <person name="Angelova A."/>
            <person name="Collura K."/>
            <person name="Wissotski M."/>
            <person name="Ashley E."/>
            <person name="Morrow D."/>
            <person name="Fernandes J."/>
            <person name="Walbot V."/>
            <person name="Yu Y."/>
        </authorList>
    </citation>
    <scope>NUCLEOTIDE SEQUENCE</scope>
    <source>
        <strain evidence="2">B73</strain>
    </source>
</reference>
<reference evidence="3" key="3">
    <citation type="submission" date="2015-12" db="EMBL/GenBank/DDBJ databases">
        <title>Update maize B73 reference genome by single molecule sequencing technologies.</title>
        <authorList>
            <consortium name="Maize Genome Sequencing Project"/>
            <person name="Ware D."/>
        </authorList>
    </citation>
    <scope>NUCLEOTIDE SEQUENCE</scope>
    <source>
        <tissue evidence="3">Seedling</tissue>
    </source>
</reference>
<proteinExistence type="evidence at protein level"/>
<dbReference type="ExpressionAtlas" id="C0HDS4">
    <property type="expression patterns" value="baseline and differential"/>
</dbReference>
<feature type="region of interest" description="Disordered" evidence="1">
    <location>
        <begin position="359"/>
        <end position="398"/>
    </location>
</feature>
<name>C0HDS4_MAIZE</name>
<dbReference type="PaxDb" id="4577-GRMZM2G169642_P01"/>
<accession>C0HDS4</accession>
<dbReference type="IntAct" id="C0HDS4">
    <property type="interactions" value="32"/>
</dbReference>
<dbReference type="GeneID" id="100304215"/>
<dbReference type="EnsemblPlants" id="Zm00001eb428340_T001">
    <property type="protein sequence ID" value="Zm00001eb428340_P001"/>
    <property type="gene ID" value="Zm00001eb428340"/>
</dbReference>
<dbReference type="PANTHER" id="PTHR36368:SF1">
    <property type="entry name" value="ATP-DEPENDENT CASEINOLYTIC PROTEASE_CROTONASE FAMILY PROTEIN"/>
    <property type="match status" value="1"/>
</dbReference>
<dbReference type="KEGG" id="zma:100304215"/>
<evidence type="ECO:0000256" key="1">
    <source>
        <dbReference type="SAM" id="MobiDB-lite"/>
    </source>
</evidence>
<sequence length="414" mass="45766">MDDSAGEADGRSQVYVCSSYPLSFPSQPPDIKNWFSSYVYDSPEVTEHVADHDGGDGSETQDPFEDGGVALTESGFGGQSEPENFPRKYLVPVDGNATKPAPKRKQSLRALFGASFLSEVEEVNATESHGLFPVQLNALKHVPDCRSLPLNEICETHSEKIDCTTSLPDATRHSQEATIEHKALVNFDRISSADTRESTPADEEVESKTSANCDDALLADTGEGFAEDINGHIELPGSFNNITRAGTGEKIQDGVDHSTHIVSRNRPSLAETEDNCALRETDSEENSPLGEADRCKLSSDSKRRQEIVASDGFIAVKRKRKQPEEHITNKNLRHLTGGEKQKRNLKENVSIPDQKVLVQEQTRRPLADRTNFSEVNASPAPEPSSKWKCPRKGKPYVGRPMKQLRLGQWVRRMN</sequence>
<reference evidence="5" key="2">
    <citation type="journal article" date="2009" name="Science">
        <title>The B73 maize genome: complexity, diversity, and dynamics.</title>
        <authorList>
            <person name="Schnable P.S."/>
            <person name="Ware D."/>
            <person name="Fulton R.S."/>
            <person name="Stein J.C."/>
            <person name="Wei F."/>
            <person name="Pasternak S."/>
            <person name="Liang C."/>
            <person name="Zhang J."/>
            <person name="Fulton L."/>
            <person name="Graves T.A."/>
            <person name="Minx P."/>
            <person name="Reily A.D."/>
            <person name="Courtney L."/>
            <person name="Kruchowski S.S."/>
            <person name="Tomlinson C."/>
            <person name="Strong C."/>
            <person name="Delehaunty K."/>
            <person name="Fronick C."/>
            <person name="Courtney B."/>
            <person name="Rock S.M."/>
            <person name="Belter E."/>
            <person name="Du F."/>
            <person name="Kim K."/>
            <person name="Abbott R.M."/>
            <person name="Cotton M."/>
            <person name="Levy A."/>
            <person name="Marchetto P."/>
            <person name="Ochoa K."/>
            <person name="Jackson S.M."/>
            <person name="Gillam B."/>
            <person name="Chen W."/>
            <person name="Yan L."/>
            <person name="Higginbotham J."/>
            <person name="Cardenas M."/>
            <person name="Waligorski J."/>
            <person name="Applebaum E."/>
            <person name="Phelps L."/>
            <person name="Falcone J."/>
            <person name="Kanchi K."/>
            <person name="Thane T."/>
            <person name="Scimone A."/>
            <person name="Thane N."/>
            <person name="Henke J."/>
            <person name="Wang T."/>
            <person name="Ruppert J."/>
            <person name="Shah N."/>
            <person name="Rotter K."/>
            <person name="Hodges J."/>
            <person name="Ingenthron E."/>
            <person name="Cordes M."/>
            <person name="Kohlberg S."/>
            <person name="Sgro J."/>
            <person name="Delgado B."/>
            <person name="Mead K."/>
            <person name="Chinwalla A."/>
            <person name="Leonard S."/>
            <person name="Crouse K."/>
            <person name="Collura K."/>
            <person name="Kudrna D."/>
            <person name="Currie J."/>
            <person name="He R."/>
            <person name="Angelova A."/>
            <person name="Rajasekar S."/>
            <person name="Mueller T."/>
            <person name="Lomeli R."/>
            <person name="Scara G."/>
            <person name="Ko A."/>
            <person name="Delaney K."/>
            <person name="Wissotski M."/>
            <person name="Lopez G."/>
            <person name="Campos D."/>
            <person name="Braidotti M."/>
            <person name="Ashley E."/>
            <person name="Golser W."/>
            <person name="Kim H."/>
            <person name="Lee S."/>
            <person name="Lin J."/>
            <person name="Dujmic Z."/>
            <person name="Kim W."/>
            <person name="Talag J."/>
            <person name="Zuccolo A."/>
            <person name="Fan C."/>
            <person name="Sebastian A."/>
            <person name="Kramer M."/>
            <person name="Spiegel L."/>
            <person name="Nascimento L."/>
            <person name="Zutavern T."/>
            <person name="Miller B."/>
            <person name="Ambroise C."/>
            <person name="Muller S."/>
            <person name="Spooner W."/>
            <person name="Narechania A."/>
            <person name="Ren L."/>
            <person name="Wei S."/>
            <person name="Kumari S."/>
            <person name="Faga B."/>
            <person name="Levy M.J."/>
            <person name="McMahan L."/>
            <person name="Van Buren P."/>
            <person name="Vaughn M.W."/>
            <person name="Ying K."/>
            <person name="Yeh C.-T."/>
            <person name="Emrich S.J."/>
            <person name="Jia Y."/>
            <person name="Kalyanaraman A."/>
            <person name="Hsia A.-P."/>
            <person name="Barbazuk W.B."/>
            <person name="Baucom R.S."/>
            <person name="Brutnell T.P."/>
            <person name="Carpita N.C."/>
            <person name="Chaparro C."/>
            <person name="Chia J.-M."/>
            <person name="Deragon J.-M."/>
            <person name="Estill J.C."/>
            <person name="Fu Y."/>
            <person name="Jeddeloh J.A."/>
            <person name="Han Y."/>
            <person name="Lee H."/>
            <person name="Li P."/>
            <person name="Lisch D.R."/>
            <person name="Liu S."/>
            <person name="Liu Z."/>
            <person name="Nagel D.H."/>
            <person name="McCann M.C."/>
            <person name="SanMiguel P."/>
            <person name="Myers A.M."/>
            <person name="Nettleton D."/>
            <person name="Nguyen J."/>
            <person name="Penning B.W."/>
            <person name="Ponnala L."/>
            <person name="Schneider K.L."/>
            <person name="Schwartz D.C."/>
            <person name="Sharma A."/>
            <person name="Soderlund C."/>
            <person name="Springer N.M."/>
            <person name="Sun Q."/>
            <person name="Wang H."/>
            <person name="Waterman M."/>
            <person name="Westerman R."/>
            <person name="Wolfgruber T.K."/>
            <person name="Yang L."/>
            <person name="Yu Y."/>
            <person name="Zhang L."/>
            <person name="Zhou S."/>
            <person name="Zhu Q."/>
            <person name="Bennetzen J.L."/>
            <person name="Dawe R.K."/>
            <person name="Jiang J."/>
            <person name="Jiang N."/>
            <person name="Presting G.G."/>
            <person name="Wessler S.R."/>
            <person name="Aluru S."/>
            <person name="Martienssen R.A."/>
            <person name="Clifton S.W."/>
            <person name="McCombie W.R."/>
            <person name="Wing R.A."/>
            <person name="Wilson R.K."/>
        </authorList>
    </citation>
    <scope>NUCLEOTIDE SEQUENCE [LARGE SCALE GENOMIC DNA]</scope>
    <source>
        <strain evidence="5">cv. B73</strain>
    </source>
</reference>
<dbReference type="PANTHER" id="PTHR36368">
    <property type="entry name" value="ATP-DEPENDENT CASEINOLYTIC PROTEASE/CROTONASE FAMILY PROTEIN"/>
    <property type="match status" value="1"/>
</dbReference>
<feature type="region of interest" description="Disordered" evidence="1">
    <location>
        <begin position="264"/>
        <end position="302"/>
    </location>
</feature>
<dbReference type="RefSeq" id="NP_001159137.1">
    <property type="nucleotide sequence ID" value="NM_001165665.1"/>
</dbReference>
<organism evidence="2">
    <name type="scientific">Zea mays</name>
    <name type="common">Maize</name>
    <dbReference type="NCBI Taxonomy" id="4577"/>
    <lineage>
        <taxon>Eukaryota</taxon>
        <taxon>Viridiplantae</taxon>
        <taxon>Streptophyta</taxon>
        <taxon>Embryophyta</taxon>
        <taxon>Tracheophyta</taxon>
        <taxon>Spermatophyta</taxon>
        <taxon>Magnoliopsida</taxon>
        <taxon>Liliopsida</taxon>
        <taxon>Poales</taxon>
        <taxon>Poaceae</taxon>
        <taxon>PACMAD clade</taxon>
        <taxon>Panicoideae</taxon>
        <taxon>Andropogonodae</taxon>
        <taxon>Andropogoneae</taxon>
        <taxon>Tripsacinae</taxon>
        <taxon>Zea</taxon>
    </lineage>
</organism>
<dbReference type="FunCoup" id="C0HDS4">
    <property type="interactions" value="124"/>
</dbReference>
<feature type="region of interest" description="Disordered" evidence="1">
    <location>
        <begin position="190"/>
        <end position="209"/>
    </location>
</feature>
<dbReference type="Gramene" id="Zm00001eb428340_T001">
    <property type="protein sequence ID" value="Zm00001eb428340_P001"/>
    <property type="gene ID" value="Zm00001eb428340"/>
</dbReference>
<dbReference type="AlphaFoldDB" id="C0HDS4"/>
<gene>
    <name evidence="4" type="primary">LOC100304215</name>
    <name evidence="3" type="ORF">ZEAMMB73_Zm00001d026038</name>
</gene>
<dbReference type="OMA" id="PVDCNGI"/>